<dbReference type="STRING" id="27342.A0A0H2QWR0"/>
<dbReference type="PANTHER" id="PTHR19303">
    <property type="entry name" value="TRANSPOSON"/>
    <property type="match status" value="1"/>
</dbReference>
<evidence type="ECO:0000313" key="4">
    <source>
        <dbReference type="Proteomes" id="UP000053477"/>
    </source>
</evidence>
<dbReference type="Pfam" id="PF03221">
    <property type="entry name" value="HTH_Tnp_Tc5"/>
    <property type="match status" value="1"/>
</dbReference>
<feature type="non-terminal residue" evidence="3">
    <location>
        <position position="430"/>
    </location>
</feature>
<dbReference type="FunCoup" id="A0A0H2QWR0">
    <property type="interactions" value="187"/>
</dbReference>
<dbReference type="PROSITE" id="PS51253">
    <property type="entry name" value="HTH_CENPB"/>
    <property type="match status" value="1"/>
</dbReference>
<reference evidence="3 4" key="1">
    <citation type="submission" date="2015-04" db="EMBL/GenBank/DDBJ databases">
        <title>Complete genome sequence of Schizopora paradoxa KUC8140, a cosmopolitan wood degrader in East Asia.</title>
        <authorList>
            <consortium name="DOE Joint Genome Institute"/>
            <person name="Min B."/>
            <person name="Park H."/>
            <person name="Jang Y."/>
            <person name="Kim J.-J."/>
            <person name="Kim K.H."/>
            <person name="Pangilinan J."/>
            <person name="Lipzen A."/>
            <person name="Riley R."/>
            <person name="Grigoriev I.V."/>
            <person name="Spatafora J.W."/>
            <person name="Choi I.-G."/>
        </authorList>
    </citation>
    <scope>NUCLEOTIDE SEQUENCE [LARGE SCALE GENOMIC DNA]</scope>
    <source>
        <strain evidence="3 4">KUC8140</strain>
    </source>
</reference>
<dbReference type="AlphaFoldDB" id="A0A0H2QWR0"/>
<dbReference type="Gene3D" id="1.10.10.60">
    <property type="entry name" value="Homeodomain-like"/>
    <property type="match status" value="1"/>
</dbReference>
<dbReference type="EMBL" id="KQ086794">
    <property type="protein sequence ID" value="KLO04005.1"/>
    <property type="molecule type" value="Genomic_DNA"/>
</dbReference>
<feature type="domain" description="HTH CENPB-type" evidence="2">
    <location>
        <begin position="1"/>
        <end position="59"/>
    </location>
</feature>
<evidence type="ECO:0000256" key="1">
    <source>
        <dbReference type="ARBA" id="ARBA00023125"/>
    </source>
</evidence>
<feature type="non-terminal residue" evidence="3">
    <location>
        <position position="1"/>
    </location>
</feature>
<protein>
    <submittedName>
        <fullName evidence="3">DDE-domain-containing protein</fullName>
    </submittedName>
</protein>
<dbReference type="InterPro" id="IPR050863">
    <property type="entry name" value="CenT-Element_Derived"/>
</dbReference>
<keyword evidence="4" id="KW-1185">Reference proteome</keyword>
<dbReference type="OrthoDB" id="162969at2759"/>
<sequence>LSLWVSRAMQDGVHLSGEIIPQKATRFAELFKIPPDERLALSGGWLESFKKRNGLKEFKRHGEAASVNLNDTGLFWAMVPDRGLMDRKLAGVKGKKDRLTYAFTANADGSEKLPPFIIGKAKRPRAFKKKSGEELGFYYRNNSTAWMTAVLYQEWILKWDRELFEEDRKVVLLQDNFSGHIVPDGLTNIVVINFSPNLTSHVQPCDQGIIRTFKAHYRRLFMQRALDHYDAGVTPSAIYDIDILEAMRIAALAWDAVKSLAIRNCWVKSGILPSSLTSPPDTASTNKDPATDLLSEAEKGLSAVLDGMQDRGVLQKANRIDIEDLLNDPGEQILIDLTTDEEIRDAVLAHRENEQEMEINGGDDGCEGFVDVPPTRREALAAASTIQKFIKHKDDDFSRRLESLLVSFGMNTLSDESRSLVDTPITRYFT</sequence>
<gene>
    <name evidence="3" type="ORF">SCHPADRAFT_804653</name>
</gene>
<dbReference type="Proteomes" id="UP000053477">
    <property type="component" value="Unassembled WGS sequence"/>
</dbReference>
<dbReference type="PANTHER" id="PTHR19303:SF73">
    <property type="entry name" value="PROTEIN PDC2"/>
    <property type="match status" value="1"/>
</dbReference>
<dbReference type="InterPro" id="IPR006600">
    <property type="entry name" value="HTH_CenpB_DNA-bd_dom"/>
</dbReference>
<name>A0A0H2QWR0_9AGAM</name>
<dbReference type="GO" id="GO:0005634">
    <property type="term" value="C:nucleus"/>
    <property type="evidence" value="ECO:0007669"/>
    <property type="project" value="TreeGrafter"/>
</dbReference>
<dbReference type="Pfam" id="PF03184">
    <property type="entry name" value="DDE_1"/>
    <property type="match status" value="1"/>
</dbReference>
<dbReference type="SUPFAM" id="SSF46689">
    <property type="entry name" value="Homeodomain-like"/>
    <property type="match status" value="1"/>
</dbReference>
<evidence type="ECO:0000259" key="2">
    <source>
        <dbReference type="PROSITE" id="PS51253"/>
    </source>
</evidence>
<dbReference type="InParanoid" id="A0A0H2QWR0"/>
<organism evidence="3 4">
    <name type="scientific">Schizopora paradoxa</name>
    <dbReference type="NCBI Taxonomy" id="27342"/>
    <lineage>
        <taxon>Eukaryota</taxon>
        <taxon>Fungi</taxon>
        <taxon>Dikarya</taxon>
        <taxon>Basidiomycota</taxon>
        <taxon>Agaricomycotina</taxon>
        <taxon>Agaricomycetes</taxon>
        <taxon>Hymenochaetales</taxon>
        <taxon>Schizoporaceae</taxon>
        <taxon>Schizopora</taxon>
    </lineage>
</organism>
<accession>A0A0H2QWR0</accession>
<dbReference type="GO" id="GO:0003677">
    <property type="term" value="F:DNA binding"/>
    <property type="evidence" value="ECO:0007669"/>
    <property type="project" value="UniProtKB-KW"/>
</dbReference>
<keyword evidence="1" id="KW-0238">DNA-binding</keyword>
<evidence type="ECO:0000313" key="3">
    <source>
        <dbReference type="EMBL" id="KLO04005.1"/>
    </source>
</evidence>
<proteinExistence type="predicted"/>
<dbReference type="InterPro" id="IPR004875">
    <property type="entry name" value="DDE_SF_endonuclease_dom"/>
</dbReference>
<dbReference type="InterPro" id="IPR009057">
    <property type="entry name" value="Homeodomain-like_sf"/>
</dbReference>